<sequence length="23" mass="2622">MAIVTKRAYDSGSIRQKGRGWQI</sequence>
<evidence type="ECO:0000313" key="1">
    <source>
        <dbReference type="EMBL" id="SVC66361.1"/>
    </source>
</evidence>
<proteinExistence type="predicted"/>
<name>A0A382P3G1_9ZZZZ</name>
<organism evidence="1">
    <name type="scientific">marine metagenome</name>
    <dbReference type="NCBI Taxonomy" id="408172"/>
    <lineage>
        <taxon>unclassified sequences</taxon>
        <taxon>metagenomes</taxon>
        <taxon>ecological metagenomes</taxon>
    </lineage>
</organism>
<accession>A0A382P3G1</accession>
<reference evidence="1" key="1">
    <citation type="submission" date="2018-05" db="EMBL/GenBank/DDBJ databases">
        <authorList>
            <person name="Lanie J.A."/>
            <person name="Ng W.-L."/>
            <person name="Kazmierczak K.M."/>
            <person name="Andrzejewski T.M."/>
            <person name="Davidsen T.M."/>
            <person name="Wayne K.J."/>
            <person name="Tettelin H."/>
            <person name="Glass J.I."/>
            <person name="Rusch D."/>
            <person name="Podicherti R."/>
            <person name="Tsui H.-C.T."/>
            <person name="Winkler M.E."/>
        </authorList>
    </citation>
    <scope>NUCLEOTIDE SEQUENCE</scope>
</reference>
<protein>
    <submittedName>
        <fullName evidence="1">Uncharacterized protein</fullName>
    </submittedName>
</protein>
<feature type="non-terminal residue" evidence="1">
    <location>
        <position position="23"/>
    </location>
</feature>
<dbReference type="EMBL" id="UINC01103744">
    <property type="protein sequence ID" value="SVC66361.1"/>
    <property type="molecule type" value="Genomic_DNA"/>
</dbReference>
<dbReference type="AlphaFoldDB" id="A0A382P3G1"/>
<gene>
    <name evidence="1" type="ORF">METZ01_LOCUS319215</name>
</gene>